<gene>
    <name evidence="1" type="ORF">GDO81_001601</name>
</gene>
<dbReference type="Proteomes" id="UP000824782">
    <property type="component" value="Unassembled WGS sequence"/>
</dbReference>
<sequence>MYVALCSVRNACYMVCCCSVHASVRVVLQVCQVLLCDVQCLSVLVWRGAKWATCASALWRVVAQLAVCVARPVWQCAGPVCGKCASPCVGKCAKVPVCGMCARCLCVASVAGACVARCVAVCAPVLLVLSGACARPWWLCARCRVVCQGHVMANVLGARVCQDPCMACVASAVWCRGHVGDVLGAGGVLAWVRHGPVYGEWASCRVCVCVPGAVYVECA</sequence>
<accession>A0AAV7DHP9</accession>
<evidence type="ECO:0000313" key="1">
    <source>
        <dbReference type="EMBL" id="KAG8595703.1"/>
    </source>
</evidence>
<comment type="caution">
    <text evidence="1">The sequence shown here is derived from an EMBL/GenBank/DDBJ whole genome shotgun (WGS) entry which is preliminary data.</text>
</comment>
<keyword evidence="2" id="KW-1185">Reference proteome</keyword>
<dbReference type="AlphaFoldDB" id="A0AAV7DHP9"/>
<proteinExistence type="predicted"/>
<reference evidence="1" key="1">
    <citation type="thesis" date="2020" institute="ProQuest LLC" country="789 East Eisenhower Parkway, Ann Arbor, MI, USA">
        <title>Comparative Genomics and Chromosome Evolution.</title>
        <authorList>
            <person name="Mudd A.B."/>
        </authorList>
    </citation>
    <scope>NUCLEOTIDE SEQUENCE</scope>
    <source>
        <strain evidence="1">237g6f4</strain>
        <tissue evidence="1">Blood</tissue>
    </source>
</reference>
<protein>
    <submittedName>
        <fullName evidence="1">Uncharacterized protein</fullName>
    </submittedName>
</protein>
<dbReference type="EMBL" id="WNYA01000001">
    <property type="protein sequence ID" value="KAG8595703.1"/>
    <property type="molecule type" value="Genomic_DNA"/>
</dbReference>
<name>A0AAV7DHP9_ENGPU</name>
<organism evidence="1 2">
    <name type="scientific">Engystomops pustulosus</name>
    <name type="common">Tungara frog</name>
    <name type="synonym">Physalaemus pustulosus</name>
    <dbReference type="NCBI Taxonomy" id="76066"/>
    <lineage>
        <taxon>Eukaryota</taxon>
        <taxon>Metazoa</taxon>
        <taxon>Chordata</taxon>
        <taxon>Craniata</taxon>
        <taxon>Vertebrata</taxon>
        <taxon>Euteleostomi</taxon>
        <taxon>Amphibia</taxon>
        <taxon>Batrachia</taxon>
        <taxon>Anura</taxon>
        <taxon>Neobatrachia</taxon>
        <taxon>Hyloidea</taxon>
        <taxon>Leptodactylidae</taxon>
        <taxon>Leiuperinae</taxon>
        <taxon>Engystomops</taxon>
    </lineage>
</organism>
<evidence type="ECO:0000313" key="2">
    <source>
        <dbReference type="Proteomes" id="UP000824782"/>
    </source>
</evidence>